<dbReference type="InterPro" id="IPR035680">
    <property type="entry name" value="Clx_II_MBL"/>
</dbReference>
<feature type="binding site" evidence="7">
    <location>
        <position position="54"/>
    </location>
    <ligand>
        <name>Zn(2+)</name>
        <dbReference type="ChEBI" id="CHEBI:29105"/>
        <label>1</label>
    </ligand>
</feature>
<feature type="binding site" evidence="7">
    <location>
        <position position="56"/>
    </location>
    <ligand>
        <name>Zn(2+)</name>
        <dbReference type="ChEBI" id="CHEBI:29105"/>
        <label>2</label>
    </ligand>
</feature>
<gene>
    <name evidence="7 9" type="primary">gloB</name>
    <name evidence="9" type="ORF">H9L17_04610</name>
</gene>
<comment type="pathway">
    <text evidence="2 7">Secondary metabolite metabolism; methylglyoxal degradation; (R)-lactate from methylglyoxal: step 2/2.</text>
</comment>
<dbReference type="InterPro" id="IPR001279">
    <property type="entry name" value="Metallo-B-lactamas"/>
</dbReference>
<evidence type="ECO:0000256" key="7">
    <source>
        <dbReference type="HAMAP-Rule" id="MF_01374"/>
    </source>
</evidence>
<evidence type="ECO:0000256" key="6">
    <source>
        <dbReference type="ARBA" id="ARBA00022833"/>
    </source>
</evidence>
<evidence type="ECO:0000256" key="1">
    <source>
        <dbReference type="ARBA" id="ARBA00001623"/>
    </source>
</evidence>
<dbReference type="PANTHER" id="PTHR43705:SF1">
    <property type="entry name" value="HYDROXYACYLGLUTATHIONE HYDROLASE GLOB"/>
    <property type="match status" value="1"/>
</dbReference>
<dbReference type="EMBL" id="CP060711">
    <property type="protein sequence ID" value="QNN47431.1"/>
    <property type="molecule type" value="Genomic_DNA"/>
</dbReference>
<feature type="binding site" evidence="7">
    <location>
        <position position="126"/>
    </location>
    <ligand>
        <name>Zn(2+)</name>
        <dbReference type="ChEBI" id="CHEBI:29105"/>
        <label>1</label>
    </ligand>
</feature>
<dbReference type="NCBIfam" id="TIGR03413">
    <property type="entry name" value="GSH_gloB"/>
    <property type="match status" value="1"/>
</dbReference>
<dbReference type="Pfam" id="PF16123">
    <property type="entry name" value="HAGH_C"/>
    <property type="match status" value="1"/>
</dbReference>
<feature type="binding site" evidence="7">
    <location>
        <position position="109"/>
    </location>
    <ligand>
        <name>Zn(2+)</name>
        <dbReference type="ChEBI" id="CHEBI:29105"/>
        <label>1</label>
    </ligand>
</feature>
<feature type="binding site" evidence="7">
    <location>
        <position position="52"/>
    </location>
    <ligand>
        <name>Zn(2+)</name>
        <dbReference type="ChEBI" id="CHEBI:29105"/>
        <label>1</label>
    </ligand>
</feature>
<dbReference type="EC" id="3.1.2.6" evidence="7"/>
<dbReference type="GO" id="GO:0019243">
    <property type="term" value="P:methylglyoxal catabolic process to D-lactate via S-lactoyl-glutathione"/>
    <property type="evidence" value="ECO:0007669"/>
    <property type="project" value="UniProtKB-UniRule"/>
</dbReference>
<accession>A0A7G9QVQ6</accession>
<comment type="catalytic activity">
    <reaction evidence="1 7">
        <text>an S-(2-hydroxyacyl)glutathione + H2O = a 2-hydroxy carboxylate + glutathione + H(+)</text>
        <dbReference type="Rhea" id="RHEA:21864"/>
        <dbReference type="ChEBI" id="CHEBI:15377"/>
        <dbReference type="ChEBI" id="CHEBI:15378"/>
        <dbReference type="ChEBI" id="CHEBI:57925"/>
        <dbReference type="ChEBI" id="CHEBI:58896"/>
        <dbReference type="ChEBI" id="CHEBI:71261"/>
        <dbReference type="EC" id="3.1.2.6"/>
    </reaction>
</comment>
<proteinExistence type="inferred from homology"/>
<feature type="binding site" evidence="7">
    <location>
        <position position="164"/>
    </location>
    <ligand>
        <name>Zn(2+)</name>
        <dbReference type="ChEBI" id="CHEBI:29105"/>
        <label>2</label>
    </ligand>
</feature>
<dbReference type="GO" id="GO:0046872">
    <property type="term" value="F:metal ion binding"/>
    <property type="evidence" value="ECO:0007669"/>
    <property type="project" value="UniProtKB-KW"/>
</dbReference>
<organism evidence="9 10">
    <name type="scientific">Thermomonas brevis</name>
    <dbReference type="NCBI Taxonomy" id="215691"/>
    <lineage>
        <taxon>Bacteria</taxon>
        <taxon>Pseudomonadati</taxon>
        <taxon>Pseudomonadota</taxon>
        <taxon>Gammaproteobacteria</taxon>
        <taxon>Lysobacterales</taxon>
        <taxon>Lysobacteraceae</taxon>
        <taxon>Thermomonas</taxon>
    </lineage>
</organism>
<comment type="similarity">
    <text evidence="3 7">Belongs to the metallo-beta-lactamase superfamily. Glyoxalase II family.</text>
</comment>
<dbReference type="AlphaFoldDB" id="A0A7G9QVQ6"/>
<sequence>MEPLPLPAFDDNYIWLLRDAAGRALVVDPGDAAPVLAALGDGPPPHAILVTHHHPDHIGGLRALLERWPGTPVYAPHEERITDASHRVGDGDELAIGPWRFRVLAVPGHTRSHVAYVGEGLLFCGDTLFSLGCGRMFEGTPAQMHASLSKLAALPGDTRVCCAHEYTQANAAFALAVDPDNPALRARARDIHALRAAHRPTLPARLDQERACNPFLRCDDPVVRAAAQRHAGRLLADAAEVFGALRAWKDGFRG</sequence>
<dbReference type="InterPro" id="IPR032282">
    <property type="entry name" value="HAGH_C"/>
</dbReference>
<feature type="binding site" evidence="7">
    <location>
        <position position="126"/>
    </location>
    <ligand>
        <name>Zn(2+)</name>
        <dbReference type="ChEBI" id="CHEBI:29105"/>
        <label>2</label>
    </ligand>
</feature>
<dbReference type="KEGG" id="tbv:H9L17_04610"/>
<evidence type="ECO:0000256" key="3">
    <source>
        <dbReference type="ARBA" id="ARBA00006759"/>
    </source>
</evidence>
<dbReference type="InterPro" id="IPR050110">
    <property type="entry name" value="Glyoxalase_II_hydrolase"/>
</dbReference>
<dbReference type="RefSeq" id="WP_187571177.1">
    <property type="nucleotide sequence ID" value="NZ_CP060711.1"/>
</dbReference>
<dbReference type="HAMAP" id="MF_01374">
    <property type="entry name" value="Glyoxalase_2"/>
    <property type="match status" value="1"/>
</dbReference>
<dbReference type="Gene3D" id="3.60.15.10">
    <property type="entry name" value="Ribonuclease Z/Hydroxyacylglutathione hydrolase-like"/>
    <property type="match status" value="1"/>
</dbReference>
<feature type="binding site" evidence="7">
    <location>
        <position position="57"/>
    </location>
    <ligand>
        <name>Zn(2+)</name>
        <dbReference type="ChEBI" id="CHEBI:29105"/>
        <label>2</label>
    </ligand>
</feature>
<keyword evidence="10" id="KW-1185">Reference proteome</keyword>
<evidence type="ECO:0000313" key="10">
    <source>
        <dbReference type="Proteomes" id="UP000515977"/>
    </source>
</evidence>
<dbReference type="Proteomes" id="UP000515977">
    <property type="component" value="Chromosome"/>
</dbReference>
<dbReference type="SMART" id="SM00849">
    <property type="entry name" value="Lactamase_B"/>
    <property type="match status" value="1"/>
</dbReference>
<evidence type="ECO:0000313" key="9">
    <source>
        <dbReference type="EMBL" id="QNN47431.1"/>
    </source>
</evidence>
<evidence type="ECO:0000259" key="8">
    <source>
        <dbReference type="SMART" id="SM00849"/>
    </source>
</evidence>
<reference evidence="9 10" key="1">
    <citation type="submission" date="2020-08" db="EMBL/GenBank/DDBJ databases">
        <title>Genome sequence of Thermomonas brevis KACC 16975T.</title>
        <authorList>
            <person name="Hyun D.-W."/>
            <person name="Bae J.-W."/>
        </authorList>
    </citation>
    <scope>NUCLEOTIDE SEQUENCE [LARGE SCALE GENOMIC DNA]</scope>
    <source>
        <strain evidence="9 10">KACC 16975</strain>
    </source>
</reference>
<evidence type="ECO:0000256" key="4">
    <source>
        <dbReference type="ARBA" id="ARBA00022723"/>
    </source>
</evidence>
<dbReference type="CDD" id="cd07723">
    <property type="entry name" value="hydroxyacylglutathione_hydrolase_MBL-fold"/>
    <property type="match status" value="1"/>
</dbReference>
<name>A0A7G9QVQ6_9GAMM</name>
<protein>
    <recommendedName>
        <fullName evidence="7">Hydroxyacylglutathione hydrolase</fullName>
        <ecNumber evidence="7">3.1.2.6</ecNumber>
    </recommendedName>
    <alternativeName>
        <fullName evidence="7">Glyoxalase II</fullName>
        <shortName evidence="7">Glx II</shortName>
    </alternativeName>
</protein>
<comment type="subunit">
    <text evidence="7">Monomer.</text>
</comment>
<dbReference type="PIRSF" id="PIRSF005457">
    <property type="entry name" value="Glx"/>
    <property type="match status" value="1"/>
</dbReference>
<dbReference type="PANTHER" id="PTHR43705">
    <property type="entry name" value="HYDROXYACYLGLUTATHIONE HYDROLASE"/>
    <property type="match status" value="1"/>
</dbReference>
<keyword evidence="6 7" id="KW-0862">Zinc</keyword>
<dbReference type="GO" id="GO:0004416">
    <property type="term" value="F:hydroxyacylglutathione hydrolase activity"/>
    <property type="evidence" value="ECO:0007669"/>
    <property type="project" value="UniProtKB-UniRule"/>
</dbReference>
<comment type="cofactor">
    <cofactor evidence="7">
        <name>Zn(2+)</name>
        <dbReference type="ChEBI" id="CHEBI:29105"/>
    </cofactor>
    <text evidence="7">Binds 2 Zn(2+) ions per subunit.</text>
</comment>
<evidence type="ECO:0000256" key="2">
    <source>
        <dbReference type="ARBA" id="ARBA00004963"/>
    </source>
</evidence>
<dbReference type="InterPro" id="IPR036866">
    <property type="entry name" value="RibonucZ/Hydroxyglut_hydro"/>
</dbReference>
<dbReference type="InterPro" id="IPR017782">
    <property type="entry name" value="Hydroxyacylglutathione_Hdrlase"/>
</dbReference>
<feature type="domain" description="Metallo-beta-lactamase" evidence="8">
    <location>
        <begin position="11"/>
        <end position="164"/>
    </location>
</feature>
<keyword evidence="4 7" id="KW-0479">Metal-binding</keyword>
<comment type="function">
    <text evidence="7">Thiolesterase that catalyzes the hydrolysis of S-D-lactoyl-glutathione to form glutathione and D-lactic acid.</text>
</comment>
<dbReference type="SUPFAM" id="SSF56281">
    <property type="entry name" value="Metallo-hydrolase/oxidoreductase"/>
    <property type="match status" value="1"/>
</dbReference>
<dbReference type="UniPathway" id="UPA00619">
    <property type="reaction ID" value="UER00676"/>
</dbReference>
<evidence type="ECO:0000256" key="5">
    <source>
        <dbReference type="ARBA" id="ARBA00022801"/>
    </source>
</evidence>
<keyword evidence="5 7" id="KW-0378">Hydrolase</keyword>
<dbReference type="Pfam" id="PF00753">
    <property type="entry name" value="Lactamase_B"/>
    <property type="match status" value="1"/>
</dbReference>